<dbReference type="GO" id="GO:0004557">
    <property type="term" value="F:alpha-galactosidase activity"/>
    <property type="evidence" value="ECO:0007669"/>
    <property type="project" value="UniProtKB-EC"/>
</dbReference>
<dbReference type="Proteomes" id="UP000028999">
    <property type="component" value="Unassembled WGS sequence"/>
</dbReference>
<evidence type="ECO:0000256" key="5">
    <source>
        <dbReference type="SAM" id="Phobius"/>
    </source>
</evidence>
<dbReference type="AlphaFoldDB" id="A0A078IG80"/>
<name>A0A078IG80_BRANA</name>
<proteinExistence type="inferred from homology"/>
<keyword evidence="5" id="KW-0812">Transmembrane</keyword>
<evidence type="ECO:0000256" key="3">
    <source>
        <dbReference type="ARBA" id="ARBA00023295"/>
    </source>
</evidence>
<accession>A0A078IG80</accession>
<dbReference type="Gramene" id="CDY48992">
    <property type="protein sequence ID" value="CDY48992"/>
    <property type="gene ID" value="GSBRNA2T00092193001"/>
</dbReference>
<dbReference type="CDD" id="cd14792">
    <property type="entry name" value="GH27"/>
    <property type="match status" value="1"/>
</dbReference>
<dbReference type="InterPro" id="IPR013785">
    <property type="entry name" value="Aldolase_TIM"/>
</dbReference>
<dbReference type="Gene3D" id="3.20.20.70">
    <property type="entry name" value="Aldolase class I"/>
    <property type="match status" value="1"/>
</dbReference>
<gene>
    <name evidence="6" type="primary">BnaA02g28040D</name>
    <name evidence="6" type="ORF">GSBRNA2T00092193001</name>
</gene>
<evidence type="ECO:0000256" key="2">
    <source>
        <dbReference type="ARBA" id="ARBA00022801"/>
    </source>
</evidence>
<protein>
    <recommendedName>
        <fullName evidence="4">Alpha-galactosidase</fullName>
        <ecNumber evidence="4">3.2.1.22</ecNumber>
    </recommendedName>
    <alternativeName>
        <fullName evidence="4">Melibiase</fullName>
    </alternativeName>
</protein>
<dbReference type="EC" id="3.2.1.22" evidence="4"/>
<dbReference type="InterPro" id="IPR002241">
    <property type="entry name" value="Glyco_hydro_27"/>
</dbReference>
<keyword evidence="7" id="KW-1185">Reference proteome</keyword>
<dbReference type="GO" id="GO:0003743">
    <property type="term" value="F:translation initiation factor activity"/>
    <property type="evidence" value="ECO:0007669"/>
    <property type="project" value="InterPro"/>
</dbReference>
<evidence type="ECO:0000256" key="1">
    <source>
        <dbReference type="ARBA" id="ARBA00009743"/>
    </source>
</evidence>
<dbReference type="Gene3D" id="2.60.40.1180">
    <property type="entry name" value="Golgi alpha-mannosidase II"/>
    <property type="match status" value="1"/>
</dbReference>
<feature type="transmembrane region" description="Helical" evidence="5">
    <location>
        <begin position="12"/>
        <end position="31"/>
    </location>
</feature>
<sequence>MIRHSPERTGTTLRSLLFFFLLLDLSIYSISINARSNEHASFPPRGWNSYDSFCWTISEAEFLQSAETISKRLLPHGYQYVVVDYLWYRKKVQGAYVDSLGFDVIDEWGRMHPDPARWPSSKGGKGFTQVAEKVHGMGLKFGIHVMGGISTQAYNANTLVMDSVKGGAYEEAGRQWRAKEIGMKEKACVWMPHGFMSVNTKLGAGKAFLRSLYRKYAEWGVDFIKHDCVFGDDFNLDEITIVSEVLKELDRPVLYSISPGTSVTPTMAKEVSQLVNMYRITGDDWDTWRDVVAHFDISRDLSASSMIGAQGLQGKSWPDLDMLPLGWLTDQGSNFGPHRACNLTIEEQKTQMTLWSIAKSPLMFGGDVRKLDDATYNLITNPTLLEINSYSSNNMEFLYITAASNNPHHSIGNNVKTKLAFGLTSCKEPKANTWSVVDKNSGKICWNQYSGEKPEKPFCLYNRKALLSSNEEIEHNQLYQGKLHLQTNDKAESCLGASSRQKLSSKDFSRGALSLCKLDANQMWELHSNGTLENSYSGLCAVLNPVKAAGAGSNGVRSWIATGRRGEVYVAFFNLNPVKTTVSAKISDIAKALQNKTHLEEASCKSHEIWSASSFSSDLRNFSDSDVEALGRNWNRGRADEEQAAAAADVESFPSLKEAASNAKSKKKKKMMTLSEFTSGRGSVGLTQQEILQLPTGPRQRSEDEMQQPGRLGGGFSSYGDLMVVGLMMRGGGIISLGFRIFRKLRGLMIGANPRFDHLHLGPVTVIQTVNLTVGQEEWL</sequence>
<dbReference type="OMA" id="YLETICW"/>
<comment type="catalytic activity">
    <reaction evidence="4">
        <text>Hydrolysis of terminal, non-reducing alpha-D-galactose residues in alpha-D-galactosides, including galactose oligosaccharides, galactomannans and galactolipids.</text>
        <dbReference type="EC" id="3.2.1.22"/>
    </reaction>
</comment>
<dbReference type="SUPFAM" id="SSF51445">
    <property type="entry name" value="(Trans)glycosidases"/>
    <property type="match status" value="1"/>
</dbReference>
<evidence type="ECO:0000313" key="7">
    <source>
        <dbReference type="Proteomes" id="UP000028999"/>
    </source>
</evidence>
<dbReference type="InterPro" id="IPR013780">
    <property type="entry name" value="Glyco_hydro_b"/>
</dbReference>
<organism evidence="6 7">
    <name type="scientific">Brassica napus</name>
    <name type="common">Rape</name>
    <dbReference type="NCBI Taxonomy" id="3708"/>
    <lineage>
        <taxon>Eukaryota</taxon>
        <taxon>Viridiplantae</taxon>
        <taxon>Streptophyta</taxon>
        <taxon>Embryophyta</taxon>
        <taxon>Tracheophyta</taxon>
        <taxon>Spermatophyta</taxon>
        <taxon>Magnoliopsida</taxon>
        <taxon>eudicotyledons</taxon>
        <taxon>Gunneridae</taxon>
        <taxon>Pentapetalae</taxon>
        <taxon>rosids</taxon>
        <taxon>malvids</taxon>
        <taxon>Brassicales</taxon>
        <taxon>Brassicaceae</taxon>
        <taxon>Brassiceae</taxon>
        <taxon>Brassica</taxon>
    </lineage>
</organism>
<dbReference type="Pfam" id="PF06273">
    <property type="entry name" value="eIF-4B"/>
    <property type="match status" value="1"/>
</dbReference>
<keyword evidence="3 4" id="KW-0326">Glycosidase</keyword>
<dbReference type="PRINTS" id="PR00740">
    <property type="entry name" value="GLHYDRLASE27"/>
</dbReference>
<dbReference type="PANTHER" id="PTHR11452:SF42">
    <property type="entry name" value="ALPHA-GALACTOSIDASE"/>
    <property type="match status" value="1"/>
</dbReference>
<comment type="similarity">
    <text evidence="1 4">Belongs to the glycosyl hydrolase 27 family.</text>
</comment>
<reference evidence="6 7" key="1">
    <citation type="journal article" date="2014" name="Science">
        <title>Plant genetics. Early allopolyploid evolution in the post-Neolithic Brassica napus oilseed genome.</title>
        <authorList>
            <person name="Chalhoub B."/>
            <person name="Denoeud F."/>
            <person name="Liu S."/>
            <person name="Parkin I.A."/>
            <person name="Tang H."/>
            <person name="Wang X."/>
            <person name="Chiquet J."/>
            <person name="Belcram H."/>
            <person name="Tong C."/>
            <person name="Samans B."/>
            <person name="Correa M."/>
            <person name="Da Silva C."/>
            <person name="Just J."/>
            <person name="Falentin C."/>
            <person name="Koh C.S."/>
            <person name="Le Clainche I."/>
            <person name="Bernard M."/>
            <person name="Bento P."/>
            <person name="Noel B."/>
            <person name="Labadie K."/>
            <person name="Alberti A."/>
            <person name="Charles M."/>
            <person name="Arnaud D."/>
            <person name="Guo H."/>
            <person name="Daviaud C."/>
            <person name="Alamery S."/>
            <person name="Jabbari K."/>
            <person name="Zhao M."/>
            <person name="Edger P.P."/>
            <person name="Chelaifa H."/>
            <person name="Tack D."/>
            <person name="Lassalle G."/>
            <person name="Mestiri I."/>
            <person name="Schnel N."/>
            <person name="Le Paslier M.C."/>
            <person name="Fan G."/>
            <person name="Renault V."/>
            <person name="Bayer P.E."/>
            <person name="Golicz A.A."/>
            <person name="Manoli S."/>
            <person name="Lee T.H."/>
            <person name="Thi V.H."/>
            <person name="Chalabi S."/>
            <person name="Hu Q."/>
            <person name="Fan C."/>
            <person name="Tollenaere R."/>
            <person name="Lu Y."/>
            <person name="Battail C."/>
            <person name="Shen J."/>
            <person name="Sidebottom C.H."/>
            <person name="Wang X."/>
            <person name="Canaguier A."/>
            <person name="Chauveau A."/>
            <person name="Berard A."/>
            <person name="Deniot G."/>
            <person name="Guan M."/>
            <person name="Liu Z."/>
            <person name="Sun F."/>
            <person name="Lim Y.P."/>
            <person name="Lyons E."/>
            <person name="Town C.D."/>
            <person name="Bancroft I."/>
            <person name="Wang X."/>
            <person name="Meng J."/>
            <person name="Ma J."/>
            <person name="Pires J.C."/>
            <person name="King G.J."/>
            <person name="Brunel D."/>
            <person name="Delourme R."/>
            <person name="Renard M."/>
            <person name="Aury J.M."/>
            <person name="Adams K.L."/>
            <person name="Batley J."/>
            <person name="Snowdon R.J."/>
            <person name="Tost J."/>
            <person name="Edwards D."/>
            <person name="Zhou Y."/>
            <person name="Hua W."/>
            <person name="Sharpe A.G."/>
            <person name="Paterson A.H."/>
            <person name="Guan C."/>
            <person name="Wincker P."/>
        </authorList>
    </citation>
    <scope>NUCLEOTIDE SEQUENCE [LARGE SCALE GENOMIC DNA]</scope>
    <source>
        <strain evidence="7">cv. Darmor-bzh</strain>
    </source>
</reference>
<dbReference type="Pfam" id="PF16499">
    <property type="entry name" value="Melibiase_2"/>
    <property type="match status" value="1"/>
</dbReference>
<dbReference type="STRING" id="3708.A0A078IG80"/>
<dbReference type="PaxDb" id="3708-A0A078IG80"/>
<keyword evidence="5" id="KW-1133">Transmembrane helix</keyword>
<dbReference type="PANTHER" id="PTHR11452">
    <property type="entry name" value="ALPHA-GALACTOSIDASE/ALPHA-N-ACETYLGALACTOSAMINIDASE"/>
    <property type="match status" value="1"/>
</dbReference>
<dbReference type="InterPro" id="IPR010433">
    <property type="entry name" value="EIF-4B_pln"/>
</dbReference>
<dbReference type="FunFam" id="3.20.20.70:FF:000322">
    <property type="entry name" value="Alpha-galactosidase"/>
    <property type="match status" value="1"/>
</dbReference>
<keyword evidence="4" id="KW-1015">Disulfide bond</keyword>
<keyword evidence="5" id="KW-0472">Membrane</keyword>
<keyword evidence="2 4" id="KW-0378">Hydrolase</keyword>
<evidence type="ECO:0000313" key="6">
    <source>
        <dbReference type="EMBL" id="CDY48992.1"/>
    </source>
</evidence>
<dbReference type="EMBL" id="LK032805">
    <property type="protein sequence ID" value="CDY48992.1"/>
    <property type="molecule type" value="Genomic_DNA"/>
</dbReference>
<dbReference type="GO" id="GO:0005975">
    <property type="term" value="P:carbohydrate metabolic process"/>
    <property type="evidence" value="ECO:0007669"/>
    <property type="project" value="InterPro"/>
</dbReference>
<evidence type="ECO:0000256" key="4">
    <source>
        <dbReference type="RuleBase" id="RU361168"/>
    </source>
</evidence>
<dbReference type="InterPro" id="IPR017853">
    <property type="entry name" value="GH"/>
</dbReference>